<keyword evidence="3" id="KW-0326">Glycosidase</keyword>
<dbReference type="AlphaFoldDB" id="A0A7D6ZRY3"/>
<dbReference type="Proteomes" id="UP000512286">
    <property type="component" value="Chromosome"/>
</dbReference>
<dbReference type="PANTHER" id="PTHR10353">
    <property type="entry name" value="GLYCOSYL HYDROLASE"/>
    <property type="match status" value="1"/>
</dbReference>
<reference evidence="5 6" key="1">
    <citation type="submission" date="2020-07" db="EMBL/GenBank/DDBJ databases">
        <title>Electron transfer.</title>
        <authorList>
            <person name="Huang L."/>
            <person name="Liu X."/>
            <person name="Zhou S."/>
        </authorList>
    </citation>
    <scope>NUCLEOTIDE SEQUENCE [LARGE SCALE GENOMIC DNA]</scope>
    <source>
        <strain evidence="5 6">Lx1</strain>
    </source>
</reference>
<dbReference type="Gene3D" id="3.20.20.80">
    <property type="entry name" value="Glycosidases"/>
    <property type="match status" value="1"/>
</dbReference>
<dbReference type="InterPro" id="IPR017853">
    <property type="entry name" value="GH"/>
</dbReference>
<dbReference type="InterPro" id="IPR033132">
    <property type="entry name" value="GH_1_N_CS"/>
</dbReference>
<dbReference type="PROSITE" id="PS00653">
    <property type="entry name" value="GLYCOSYL_HYDROL_F1_2"/>
    <property type="match status" value="1"/>
</dbReference>
<dbReference type="GO" id="GO:0008422">
    <property type="term" value="F:beta-glucosidase activity"/>
    <property type="evidence" value="ECO:0007669"/>
    <property type="project" value="TreeGrafter"/>
</dbReference>
<dbReference type="PANTHER" id="PTHR10353:SF296">
    <property type="entry name" value="6-PHOSPHO-BETA-GLUCOSIDASE"/>
    <property type="match status" value="1"/>
</dbReference>
<keyword evidence="2 5" id="KW-0378">Hydrolase</keyword>
<organism evidence="5 6">
    <name type="scientific">Clostridium intestinale</name>
    <dbReference type="NCBI Taxonomy" id="36845"/>
    <lineage>
        <taxon>Bacteria</taxon>
        <taxon>Bacillati</taxon>
        <taxon>Bacillota</taxon>
        <taxon>Clostridia</taxon>
        <taxon>Eubacteriales</taxon>
        <taxon>Clostridiaceae</taxon>
        <taxon>Clostridium</taxon>
    </lineage>
</organism>
<dbReference type="RefSeq" id="WP_181600631.1">
    <property type="nucleotide sequence ID" value="NZ_CP059378.1"/>
</dbReference>
<dbReference type="FunFam" id="3.20.20.80:FF:000004">
    <property type="entry name" value="Beta-glucosidase 6-phospho-beta-glucosidase"/>
    <property type="match status" value="1"/>
</dbReference>
<dbReference type="PRINTS" id="PR00131">
    <property type="entry name" value="GLHYDRLASE1"/>
</dbReference>
<gene>
    <name evidence="5" type="ORF">HZF06_13965</name>
</gene>
<evidence type="ECO:0000313" key="5">
    <source>
        <dbReference type="EMBL" id="QLY78193.1"/>
    </source>
</evidence>
<comment type="similarity">
    <text evidence="1 4">Belongs to the glycosyl hydrolase 1 family.</text>
</comment>
<name>A0A7D6ZRY3_9CLOT</name>
<dbReference type="SUPFAM" id="SSF51445">
    <property type="entry name" value="(Trans)glycosidases"/>
    <property type="match status" value="1"/>
</dbReference>
<evidence type="ECO:0000256" key="4">
    <source>
        <dbReference type="RuleBase" id="RU003690"/>
    </source>
</evidence>
<dbReference type="GO" id="GO:0005829">
    <property type="term" value="C:cytosol"/>
    <property type="evidence" value="ECO:0007669"/>
    <property type="project" value="TreeGrafter"/>
</dbReference>
<dbReference type="KEGG" id="cint:HZF06_13965"/>
<dbReference type="Pfam" id="PF00232">
    <property type="entry name" value="Glyco_hydro_1"/>
    <property type="match status" value="1"/>
</dbReference>
<evidence type="ECO:0000256" key="3">
    <source>
        <dbReference type="ARBA" id="ARBA00023295"/>
    </source>
</evidence>
<protein>
    <submittedName>
        <fullName evidence="5">Glycoside hydrolase family 1 protein</fullName>
    </submittedName>
</protein>
<evidence type="ECO:0000313" key="6">
    <source>
        <dbReference type="Proteomes" id="UP000512286"/>
    </source>
</evidence>
<dbReference type="GO" id="GO:0016052">
    <property type="term" value="P:carbohydrate catabolic process"/>
    <property type="evidence" value="ECO:0007669"/>
    <property type="project" value="TreeGrafter"/>
</dbReference>
<dbReference type="InterPro" id="IPR001360">
    <property type="entry name" value="Glyco_hydro_1"/>
</dbReference>
<proteinExistence type="inferred from homology"/>
<sequence>MVFSKNFLWGGALAANQCEGAYDEDGKGLSVPDLVLGGDVNTPRTICPNILEDRFYPSHQAVDFYHRYKEDIKLFSEMGFKILRLSINWGRIFPSGDDDKANEKGLEFYDKVFDECLKYNIQPIVTLCHYEMPWNLVKKYQGFYSRETIDFYVKYATTCFKRYKNKVKYWLTFNEINAGTMGEPLATLYGLGYMTKEDLQRTKPCTFEELKDNPQHRYTALHNEFVASALAVIKGHEINPNFIIGNMSSHLTWYPHTCNPKDILACQEKDTMFNDFCSDVQVRGEYPEYALAYFRKNNIDYSFIIEEDKKILKEGTIDMYTFSYYISNCVSVDPKVEKIGGNLVGGAKNPYLKASEWGWQIDPDGLRFTLNKLSSRYPNLPLMVVENGFGAGDKLEEDGSIHDDYRIDYFRAHIQAMKDACNDGVNLIGYTSWGPIDIVSAGTGQLYKRYGFIYVDRYDDGTGDFSRSKKDSFYWYKKCIESNGEII</sequence>
<accession>A0A7D6ZRY3</accession>
<evidence type="ECO:0000256" key="2">
    <source>
        <dbReference type="ARBA" id="ARBA00022801"/>
    </source>
</evidence>
<dbReference type="EMBL" id="CP059378">
    <property type="protein sequence ID" value="QLY78193.1"/>
    <property type="molecule type" value="Genomic_DNA"/>
</dbReference>
<evidence type="ECO:0000256" key="1">
    <source>
        <dbReference type="ARBA" id="ARBA00010838"/>
    </source>
</evidence>